<comment type="caution">
    <text evidence="1">The sequence shown here is derived from an EMBL/GenBank/DDBJ whole genome shotgun (WGS) entry which is preliminary data.</text>
</comment>
<dbReference type="PANTHER" id="PTHR31052:SF32">
    <property type="entry name" value="COBRA-LIKE PROTEIN 7"/>
    <property type="match status" value="1"/>
</dbReference>
<accession>A0AAN9FTC2</accession>
<evidence type="ECO:0000313" key="1">
    <source>
        <dbReference type="EMBL" id="KAK7278758.1"/>
    </source>
</evidence>
<name>A0AAN9FTC2_CLITE</name>
<dbReference type="AlphaFoldDB" id="A0AAN9FTC2"/>
<organism evidence="1 2">
    <name type="scientific">Clitoria ternatea</name>
    <name type="common">Butterfly pea</name>
    <dbReference type="NCBI Taxonomy" id="43366"/>
    <lineage>
        <taxon>Eukaryota</taxon>
        <taxon>Viridiplantae</taxon>
        <taxon>Streptophyta</taxon>
        <taxon>Embryophyta</taxon>
        <taxon>Tracheophyta</taxon>
        <taxon>Spermatophyta</taxon>
        <taxon>Magnoliopsida</taxon>
        <taxon>eudicotyledons</taxon>
        <taxon>Gunneridae</taxon>
        <taxon>Pentapetalae</taxon>
        <taxon>rosids</taxon>
        <taxon>fabids</taxon>
        <taxon>Fabales</taxon>
        <taxon>Fabaceae</taxon>
        <taxon>Papilionoideae</taxon>
        <taxon>50 kb inversion clade</taxon>
        <taxon>NPAAA clade</taxon>
        <taxon>indigoferoid/millettioid clade</taxon>
        <taxon>Phaseoleae</taxon>
        <taxon>Clitoria</taxon>
    </lineage>
</organism>
<dbReference type="EMBL" id="JAYKXN010000006">
    <property type="protein sequence ID" value="KAK7278758.1"/>
    <property type="molecule type" value="Genomic_DNA"/>
</dbReference>
<sequence length="76" mass="8382">MLFFWNDTIFVRYSMTDLNTVVETVGDVNQMGAQIDLVGTVFGVTPPNVSMPSPINLANDGFLCRKSTVQGNVYAY</sequence>
<gene>
    <name evidence="1" type="ORF">RJT34_23794</name>
</gene>
<dbReference type="Proteomes" id="UP001359559">
    <property type="component" value="Unassembled WGS sequence"/>
</dbReference>
<evidence type="ECO:0000313" key="2">
    <source>
        <dbReference type="Proteomes" id="UP001359559"/>
    </source>
</evidence>
<proteinExistence type="predicted"/>
<reference evidence="1 2" key="1">
    <citation type="submission" date="2024-01" db="EMBL/GenBank/DDBJ databases">
        <title>The genomes of 5 underutilized Papilionoideae crops provide insights into root nodulation and disease resistance.</title>
        <authorList>
            <person name="Yuan L."/>
        </authorList>
    </citation>
    <scope>NUCLEOTIDE SEQUENCE [LARGE SCALE GENOMIC DNA]</scope>
    <source>
        <strain evidence="1">LY-2023</strain>
        <tissue evidence="1">Leaf</tissue>
    </source>
</reference>
<dbReference type="PANTHER" id="PTHR31052">
    <property type="entry name" value="COBRA-LIKE PROTEIN 7"/>
    <property type="match status" value="1"/>
</dbReference>
<keyword evidence="2" id="KW-1185">Reference proteome</keyword>
<protein>
    <submittedName>
        <fullName evidence="1">Uncharacterized protein</fullName>
    </submittedName>
</protein>